<evidence type="ECO:0000313" key="3">
    <source>
        <dbReference type="Proteomes" id="UP001066276"/>
    </source>
</evidence>
<name>A0AAV7RRY3_PLEWA</name>
<reference evidence="2" key="1">
    <citation type="journal article" date="2022" name="bioRxiv">
        <title>Sequencing and chromosome-scale assembly of the giantPleurodeles waltlgenome.</title>
        <authorList>
            <person name="Brown T."/>
            <person name="Elewa A."/>
            <person name="Iarovenko S."/>
            <person name="Subramanian E."/>
            <person name="Araus A.J."/>
            <person name="Petzold A."/>
            <person name="Susuki M."/>
            <person name="Suzuki K.-i.T."/>
            <person name="Hayashi T."/>
            <person name="Toyoda A."/>
            <person name="Oliveira C."/>
            <person name="Osipova E."/>
            <person name="Leigh N.D."/>
            <person name="Simon A."/>
            <person name="Yun M.H."/>
        </authorList>
    </citation>
    <scope>NUCLEOTIDE SEQUENCE</scope>
    <source>
        <strain evidence="2">20211129_DDA</strain>
        <tissue evidence="2">Liver</tissue>
    </source>
</reference>
<dbReference type="EMBL" id="JANPWB010000009">
    <property type="protein sequence ID" value="KAJ1154703.1"/>
    <property type="molecule type" value="Genomic_DNA"/>
</dbReference>
<feature type="region of interest" description="Disordered" evidence="1">
    <location>
        <begin position="1"/>
        <end position="104"/>
    </location>
</feature>
<dbReference type="Proteomes" id="UP001066276">
    <property type="component" value="Chromosome 5"/>
</dbReference>
<protein>
    <submittedName>
        <fullName evidence="2">Uncharacterized protein</fullName>
    </submittedName>
</protein>
<feature type="region of interest" description="Disordered" evidence="1">
    <location>
        <begin position="119"/>
        <end position="149"/>
    </location>
</feature>
<feature type="compositionally biased region" description="Basic and acidic residues" evidence="1">
    <location>
        <begin position="130"/>
        <end position="144"/>
    </location>
</feature>
<organism evidence="2 3">
    <name type="scientific">Pleurodeles waltl</name>
    <name type="common">Iberian ribbed newt</name>
    <dbReference type="NCBI Taxonomy" id="8319"/>
    <lineage>
        <taxon>Eukaryota</taxon>
        <taxon>Metazoa</taxon>
        <taxon>Chordata</taxon>
        <taxon>Craniata</taxon>
        <taxon>Vertebrata</taxon>
        <taxon>Euteleostomi</taxon>
        <taxon>Amphibia</taxon>
        <taxon>Batrachia</taxon>
        <taxon>Caudata</taxon>
        <taxon>Salamandroidea</taxon>
        <taxon>Salamandridae</taxon>
        <taxon>Pleurodelinae</taxon>
        <taxon>Pleurodeles</taxon>
    </lineage>
</organism>
<gene>
    <name evidence="2" type="ORF">NDU88_007446</name>
</gene>
<evidence type="ECO:0000256" key="1">
    <source>
        <dbReference type="SAM" id="MobiDB-lite"/>
    </source>
</evidence>
<accession>A0AAV7RRY3</accession>
<evidence type="ECO:0000313" key="2">
    <source>
        <dbReference type="EMBL" id="KAJ1154703.1"/>
    </source>
</evidence>
<keyword evidence="3" id="KW-1185">Reference proteome</keyword>
<proteinExistence type="predicted"/>
<comment type="caution">
    <text evidence="2">The sequence shown here is derived from an EMBL/GenBank/DDBJ whole genome shotgun (WGS) entry which is preliminary data.</text>
</comment>
<sequence>MKDLRGLGPAPSRRQQGPGLRAKQVRDERFKGLGSRCQQGPALPAKWSAMKDLRGLGPAPSRRQQGPGLPSKQEHPGRRQGGCQSGRLNRSSARAPKEYPETESGAIRALVELSRKLSGGVGETSGACKNNRDAQCDPTEELRPRSRASPVMHCAAAECGGATT</sequence>
<dbReference type="AlphaFoldDB" id="A0AAV7RRY3"/>